<dbReference type="Proteomes" id="UP001281410">
    <property type="component" value="Unassembled WGS sequence"/>
</dbReference>
<accession>A0AAE0E9B3</accession>
<reference evidence="2" key="1">
    <citation type="journal article" date="2023" name="Plant J.">
        <title>Genome sequences and population genomics provide insights into the demographic history, inbreeding, and mutation load of two 'living fossil' tree species of Dipteronia.</title>
        <authorList>
            <person name="Feng Y."/>
            <person name="Comes H.P."/>
            <person name="Chen J."/>
            <person name="Zhu S."/>
            <person name="Lu R."/>
            <person name="Zhang X."/>
            <person name="Li P."/>
            <person name="Qiu J."/>
            <person name="Olsen K.M."/>
            <person name="Qiu Y."/>
        </authorList>
    </citation>
    <scope>NUCLEOTIDE SEQUENCE</scope>
    <source>
        <strain evidence="2">NBL</strain>
    </source>
</reference>
<organism evidence="2 3">
    <name type="scientific">Dipteronia sinensis</name>
    <dbReference type="NCBI Taxonomy" id="43782"/>
    <lineage>
        <taxon>Eukaryota</taxon>
        <taxon>Viridiplantae</taxon>
        <taxon>Streptophyta</taxon>
        <taxon>Embryophyta</taxon>
        <taxon>Tracheophyta</taxon>
        <taxon>Spermatophyta</taxon>
        <taxon>Magnoliopsida</taxon>
        <taxon>eudicotyledons</taxon>
        <taxon>Gunneridae</taxon>
        <taxon>Pentapetalae</taxon>
        <taxon>rosids</taxon>
        <taxon>malvids</taxon>
        <taxon>Sapindales</taxon>
        <taxon>Sapindaceae</taxon>
        <taxon>Hippocastanoideae</taxon>
        <taxon>Acereae</taxon>
        <taxon>Dipteronia</taxon>
    </lineage>
</organism>
<keyword evidence="3" id="KW-1185">Reference proteome</keyword>
<comment type="caution">
    <text evidence="2">The sequence shown here is derived from an EMBL/GenBank/DDBJ whole genome shotgun (WGS) entry which is preliminary data.</text>
</comment>
<protein>
    <submittedName>
        <fullName evidence="2">Uncharacterized protein</fullName>
    </submittedName>
</protein>
<feature type="region of interest" description="Disordered" evidence="1">
    <location>
        <begin position="105"/>
        <end position="135"/>
    </location>
</feature>
<dbReference type="EMBL" id="JANJYJ010000004">
    <property type="protein sequence ID" value="KAK3219337.1"/>
    <property type="molecule type" value="Genomic_DNA"/>
</dbReference>
<gene>
    <name evidence="2" type="ORF">Dsin_013307</name>
</gene>
<evidence type="ECO:0000313" key="3">
    <source>
        <dbReference type="Proteomes" id="UP001281410"/>
    </source>
</evidence>
<evidence type="ECO:0000313" key="2">
    <source>
        <dbReference type="EMBL" id="KAK3219337.1"/>
    </source>
</evidence>
<name>A0AAE0E9B3_9ROSI</name>
<feature type="compositionally biased region" description="Polar residues" evidence="1">
    <location>
        <begin position="111"/>
        <end position="120"/>
    </location>
</feature>
<proteinExistence type="predicted"/>
<dbReference type="AlphaFoldDB" id="A0AAE0E9B3"/>
<evidence type="ECO:0000256" key="1">
    <source>
        <dbReference type="SAM" id="MobiDB-lite"/>
    </source>
</evidence>
<sequence length="263" mass="28983">MTIVGKSGKMEKTVIEDVSGKSGEGEVRAEVAAELEADRNEVNAEVEILKGSDMEGVELCTDGVLNMRVVNNPNSHNSGALLLSPGSPNIRKWKRVARQVNTNKGMKGISSPIQRNTPIKQNGRKGPTISNKSPNCKVHLQLSPTIVQNEWAGDPEEKRKGVQMEEDVREVEDPWKNYGAVGSAANLKGKLAWCAGKLKAWSVDKFGSLRKAIKEKQAGSEALFGGSCVKGVQEKINRLEKDLEELFANEELYWRQRSNAEWL</sequence>